<keyword evidence="2" id="KW-1185">Reference proteome</keyword>
<organism evidence="1 2">
    <name type="scientific">Panthera leo</name>
    <name type="common">Lion</name>
    <dbReference type="NCBI Taxonomy" id="9689"/>
    <lineage>
        <taxon>Eukaryota</taxon>
        <taxon>Metazoa</taxon>
        <taxon>Chordata</taxon>
        <taxon>Craniata</taxon>
        <taxon>Vertebrata</taxon>
        <taxon>Euteleostomi</taxon>
        <taxon>Mammalia</taxon>
        <taxon>Eutheria</taxon>
        <taxon>Laurasiatheria</taxon>
        <taxon>Carnivora</taxon>
        <taxon>Feliformia</taxon>
        <taxon>Felidae</taxon>
        <taxon>Pantherinae</taxon>
        <taxon>Panthera</taxon>
    </lineage>
</organism>
<evidence type="ECO:0000313" key="1">
    <source>
        <dbReference type="Ensembl" id="ENSPLOP00000030188.1"/>
    </source>
</evidence>
<dbReference type="Ensembl" id="ENSPLOT00000033324.1">
    <property type="protein sequence ID" value="ENSPLOP00000030188.1"/>
    <property type="gene ID" value="ENSPLOG00000022069.1"/>
</dbReference>
<dbReference type="Proteomes" id="UP000694399">
    <property type="component" value="Unassembled WGS sequence"/>
</dbReference>
<name>A0A8C8Y9C5_PANLE</name>
<reference evidence="1" key="1">
    <citation type="submission" date="2025-08" db="UniProtKB">
        <authorList>
            <consortium name="Ensembl"/>
        </authorList>
    </citation>
    <scope>IDENTIFICATION</scope>
</reference>
<reference evidence="1" key="2">
    <citation type="submission" date="2025-09" db="UniProtKB">
        <authorList>
            <consortium name="Ensembl"/>
        </authorList>
    </citation>
    <scope>IDENTIFICATION</scope>
</reference>
<accession>A0A8C8Y9C5</accession>
<evidence type="ECO:0000313" key="2">
    <source>
        <dbReference type="Proteomes" id="UP000694399"/>
    </source>
</evidence>
<dbReference type="AlphaFoldDB" id="A0A8C8Y9C5"/>
<proteinExistence type="predicted"/>
<sequence>KTNSARLQNIRLVLKPVREFRNTKVHSFNDHNGTLPLVHSALLSLSFPISLHGIQQLSAT</sequence>
<protein>
    <submittedName>
        <fullName evidence="1">Uncharacterized protein</fullName>
    </submittedName>
</protein>